<dbReference type="InterPro" id="IPR001227">
    <property type="entry name" value="Ac_transferase_dom_sf"/>
</dbReference>
<feature type="domain" description="Ketosynthase family 3 (KS3)" evidence="5">
    <location>
        <begin position="25"/>
        <end position="451"/>
    </location>
</feature>
<proteinExistence type="predicted"/>
<evidence type="ECO:0000313" key="6">
    <source>
        <dbReference type="EMBL" id="KAH0544910.1"/>
    </source>
</evidence>
<evidence type="ECO:0000256" key="4">
    <source>
        <dbReference type="ARBA" id="ARBA00023268"/>
    </source>
</evidence>
<dbReference type="Gene3D" id="3.40.50.720">
    <property type="entry name" value="NAD(P)-binding Rossmann-like Domain"/>
    <property type="match status" value="2"/>
</dbReference>
<organism evidence="6 7">
    <name type="scientific">Glutinoglossum americanum</name>
    <dbReference type="NCBI Taxonomy" id="1670608"/>
    <lineage>
        <taxon>Eukaryota</taxon>
        <taxon>Fungi</taxon>
        <taxon>Dikarya</taxon>
        <taxon>Ascomycota</taxon>
        <taxon>Pezizomycotina</taxon>
        <taxon>Geoglossomycetes</taxon>
        <taxon>Geoglossales</taxon>
        <taxon>Geoglossaceae</taxon>
        <taxon>Glutinoglossum</taxon>
    </lineage>
</organism>
<dbReference type="InterPro" id="IPR042104">
    <property type="entry name" value="PKS_dehydratase_sf"/>
</dbReference>
<dbReference type="Pfam" id="PF00698">
    <property type="entry name" value="Acyl_transf_1"/>
    <property type="match status" value="1"/>
</dbReference>
<dbReference type="PANTHER" id="PTHR43775:SF37">
    <property type="entry name" value="SI:DKEY-61P9.11"/>
    <property type="match status" value="1"/>
</dbReference>
<dbReference type="OrthoDB" id="329835at2759"/>
<dbReference type="SUPFAM" id="SSF52151">
    <property type="entry name" value="FabD/lysophospholipase-like"/>
    <property type="match status" value="1"/>
</dbReference>
<dbReference type="SUPFAM" id="SSF51735">
    <property type="entry name" value="NAD(P)-binding Rossmann-fold domains"/>
    <property type="match status" value="1"/>
</dbReference>
<dbReference type="SMART" id="SM00825">
    <property type="entry name" value="PKS_KS"/>
    <property type="match status" value="1"/>
</dbReference>
<accession>A0A9P8IC60</accession>
<dbReference type="InterPro" id="IPR016039">
    <property type="entry name" value="Thiolase-like"/>
</dbReference>
<dbReference type="Pfam" id="PF08659">
    <property type="entry name" value="KR"/>
    <property type="match status" value="1"/>
</dbReference>
<evidence type="ECO:0000256" key="2">
    <source>
        <dbReference type="ARBA" id="ARBA00022553"/>
    </source>
</evidence>
<dbReference type="SUPFAM" id="SSF53901">
    <property type="entry name" value="Thiolase-like"/>
    <property type="match status" value="1"/>
</dbReference>
<dbReference type="InterPro" id="IPR050091">
    <property type="entry name" value="PKS_NRPS_Biosynth_Enz"/>
</dbReference>
<dbReference type="InterPro" id="IPR013968">
    <property type="entry name" value="PKS_KR"/>
</dbReference>
<dbReference type="GO" id="GO:0004312">
    <property type="term" value="F:fatty acid synthase activity"/>
    <property type="evidence" value="ECO:0007669"/>
    <property type="project" value="TreeGrafter"/>
</dbReference>
<evidence type="ECO:0000259" key="5">
    <source>
        <dbReference type="PROSITE" id="PS52004"/>
    </source>
</evidence>
<dbReference type="InterPro" id="IPR036291">
    <property type="entry name" value="NAD(P)-bd_dom_sf"/>
</dbReference>
<dbReference type="GO" id="GO:0044550">
    <property type="term" value="P:secondary metabolite biosynthetic process"/>
    <property type="evidence" value="ECO:0007669"/>
    <property type="project" value="TreeGrafter"/>
</dbReference>
<dbReference type="InterPro" id="IPR011032">
    <property type="entry name" value="GroES-like_sf"/>
</dbReference>
<dbReference type="InterPro" id="IPR014030">
    <property type="entry name" value="Ketoacyl_synth_N"/>
</dbReference>
<dbReference type="InterPro" id="IPR036736">
    <property type="entry name" value="ACP-like_sf"/>
</dbReference>
<dbReference type="InterPro" id="IPR014043">
    <property type="entry name" value="Acyl_transferase_dom"/>
</dbReference>
<sequence length="2194" mass="239751">MAAEVTLRTKPTTLMMPNLNCNNGNSDIAVIGMSCRAAGVNSPSELWELLVSSRDVQSEITRFNTKGFYHPDGGSRKGLTNVKRAYMMDDNAIDRFDHAFFHITPAEAIAMDPQQRMLLEIAYEAVENAGIPLEGFVGTNTAVYAGEEKRFLWWVREFLSRDVEATPRYLATGTATCMAANRISYFFNLSGASMSIDTACSSTMIAFHQAVHAVQRGDSPMAIVCGAKLIITPDMFVASSELGFLSPTGRCRSFDADVDGYGRGEGVMALLLKPLGAAVADRDPIRAVVKGVALNQDGRTQGITLPSADAQQRNMEKLYADKSLDPADIQYLEAHGTGTIAGDPLEFSAINAVFAHLPRNEPLIVGSTKSNIGHLEACAALASIIKTIECLERGKITPQMHFRNPNPKIDFRNVQIPTHLVDWPSPRNGLRRAAINTFGAGGTNGHAVLEAYPPRSSQDGTPGRTWLFKVSAVDSNALRRLSMKYVDYVETRNPNIQDLAYTLLSRRSTLRQSFFFTARTLKDVVQMLRAESPKALIKSDGKTKNIAFLFTGQGAQWPQMGKALLEQSPLFKAVLLECERVLSSLTDSPTWSIIDELSKSKGDSNIYQSCFSQPLCTALQLGLVILWRSWGLVPSAVVGHSSGEIAAAYAAGYISLRDSMVIAYYRGLSLAGVAAASPAKKPNGAMCAVGLGEERAVALLERFEGRAQLAAVNSPGSCTFSGDRDAIEEIVGLCGETGIFCRQLRVDTAYHSHHVFPVAARYERALIDAKVSPLTFATKCQMFSSVIGQSLMAEACLPSYWKQNMVSTVRFAAALTSCIESCPEISAIVEIGPHPALQGPAMDVIRSLSKASVRYFHSCLRGRDDLEALLDSASAMIACGVPIETPSINAREVVNGLKCIHKPGNVLTDLPKIPPTVFVLMALEAARQLQVVAAQEAVSLLVSDVEFEGDLQLDSFASANSVELHLTACQSEEPNIFNFDITSFPIEGSSPPTRHCFGMLGWTESATRRPKLASLAVNHDPLLLENMQLLGRDTNHQLTELQVSSEGSLGGFEASHYCEDYCIDPLALDCILHMPPVSVLGQNLPVLTKISSIGSIMFPAQVEAARSGRFAIEVNSGHISGYESNIEMFFGKYFMSISDIRLAATGAVRQKPILKSLFFRQIMLPDITKISGPGQMSLSDCFEMLTHKWPMCDIGVTGLTTEDNKIILDYLKRPERSRFRSVQIVGEPAGSTDERIRFNEVLDVNTSFHIIFIGNHTTVDHLPGKLHSNGLVCVRSANQGGTPGPFNLFTKICEVTGFRDNDWALWRKNETSDQLLPGSKATVFTHSDQRISTIECLPNAEYISLQPESVQAFCQRGEKGVYDTIVIDCVEKSIIGTWPGDILVPWLQDLVALSKRIIWVTQRDPHNPFTGMAGTLLRTLQAEQPSLKTTWLIFDRGEDTSVIQKAIASTIAGPLVGDNEILYEVKDSKVFIRRYLPDDELSSFTGAALSRNVDRPIADEDYELILAAPHEPAILASKPIFFQSIETKKVLVKVEASVIDVDDINAFNGVKNAPSGPRCGRFFAGEVKSDSGKHFPRGSRVVGWQVGAHRNRLEVPHTQLRLCRGSISFAANAAHFAAICTGLCIVDGLARARAGDNFRINIGGILGEAISKFANDFGATVLGLQAQETVDFRVELTATDGLLVNHSSVDIDRYLASEHGAHSVNGAWAQCITFASPLTLFKLHEFKEAFQGGQQKAAYSSVLVHSNVGKVRGSIAVYRKPERLFSDGAYIIIGGLGGLGRYVCSWMVANGAKRLVTISRSGLESEEAQGTFRTINASGASIEVVKANACDRTLMSDVLSQIRRRHPIRGVINMAMVLSDAPLAYMKGENLDRALRAKVDSSWILHEETLHDELEFFIMFSSVASVIGNRNQTGYNVGNSFLNALAEYRRSQGLPGVAIALGAMSYGADFDSVDIGVIHSLSCGESLPNSLSRGESLLRSLSRGESLLYTLNREETLQAITRSGLSPLRKPHLSKIMEAAVIESHSTQSDRSLILTGLEMFERVDDKLVGAQDQTMLYWTELPEFGFLQPHRRSWSVNCRHSEQDISLRERIQELDEADARAALTDAFLVFLAGLLGFGAETFDPGSSLLIYGLDSLSGVSCQYWFYRELQADMTVLEILGAKSINQLIEQIYQKAMSTEVSRTMRNGAKAIRG</sequence>
<dbReference type="Proteomes" id="UP000698800">
    <property type="component" value="Unassembled WGS sequence"/>
</dbReference>
<dbReference type="EMBL" id="JAGHQL010000012">
    <property type="protein sequence ID" value="KAH0544910.1"/>
    <property type="molecule type" value="Genomic_DNA"/>
</dbReference>
<dbReference type="SMART" id="SM00827">
    <property type="entry name" value="PKS_AT"/>
    <property type="match status" value="1"/>
</dbReference>
<dbReference type="InterPro" id="IPR016035">
    <property type="entry name" value="Acyl_Trfase/lysoPLipase"/>
</dbReference>
<dbReference type="Gene3D" id="3.40.366.10">
    <property type="entry name" value="Malonyl-Coenzyme A Acyl Carrier Protein, domain 2"/>
    <property type="match status" value="1"/>
</dbReference>
<name>A0A9P8IC60_9PEZI</name>
<evidence type="ECO:0000256" key="1">
    <source>
        <dbReference type="ARBA" id="ARBA00022450"/>
    </source>
</evidence>
<dbReference type="SUPFAM" id="SSF55048">
    <property type="entry name" value="Probable ACP-binding domain of malonyl-CoA ACP transacylase"/>
    <property type="match status" value="1"/>
</dbReference>
<dbReference type="Gene3D" id="3.90.180.10">
    <property type="entry name" value="Medium-chain alcohol dehydrogenases, catalytic domain"/>
    <property type="match status" value="1"/>
</dbReference>
<dbReference type="InterPro" id="IPR016036">
    <property type="entry name" value="Malonyl_transacylase_ACP-bd"/>
</dbReference>
<protein>
    <submittedName>
        <fullName evidence="6">Type I Iterative PKS</fullName>
    </submittedName>
</protein>
<evidence type="ECO:0000256" key="3">
    <source>
        <dbReference type="ARBA" id="ARBA00022679"/>
    </source>
</evidence>
<dbReference type="InterPro" id="IPR032821">
    <property type="entry name" value="PKS_assoc"/>
</dbReference>
<dbReference type="GO" id="GO:0006633">
    <property type="term" value="P:fatty acid biosynthetic process"/>
    <property type="evidence" value="ECO:0007669"/>
    <property type="project" value="TreeGrafter"/>
</dbReference>
<keyword evidence="2" id="KW-0597">Phosphoprotein</keyword>
<comment type="caution">
    <text evidence="6">The sequence shown here is derived from an EMBL/GenBank/DDBJ whole genome shotgun (WGS) entry which is preliminary data.</text>
</comment>
<keyword evidence="3" id="KW-0808">Transferase</keyword>
<dbReference type="SUPFAM" id="SSF50129">
    <property type="entry name" value="GroES-like"/>
    <property type="match status" value="1"/>
</dbReference>
<dbReference type="Gene3D" id="3.10.129.110">
    <property type="entry name" value="Polyketide synthase dehydratase"/>
    <property type="match status" value="1"/>
</dbReference>
<dbReference type="PROSITE" id="PS52004">
    <property type="entry name" value="KS3_2"/>
    <property type="match status" value="1"/>
</dbReference>
<evidence type="ECO:0000313" key="7">
    <source>
        <dbReference type="Proteomes" id="UP000698800"/>
    </source>
</evidence>
<dbReference type="Pfam" id="PF00109">
    <property type="entry name" value="ketoacyl-synt"/>
    <property type="match status" value="1"/>
</dbReference>
<keyword evidence="7" id="KW-1185">Reference proteome</keyword>
<reference evidence="6" key="1">
    <citation type="submission" date="2021-03" db="EMBL/GenBank/DDBJ databases">
        <title>Comparative genomics and phylogenomic investigation of the class Geoglossomycetes provide insights into ecological specialization and systematics.</title>
        <authorList>
            <person name="Melie T."/>
            <person name="Pirro S."/>
            <person name="Miller A.N."/>
            <person name="Quandt A."/>
        </authorList>
    </citation>
    <scope>NUCLEOTIDE SEQUENCE</scope>
    <source>
        <strain evidence="6">GBOQ0MN5Z8</strain>
    </source>
</reference>
<dbReference type="InterPro" id="IPR057326">
    <property type="entry name" value="KR_dom"/>
</dbReference>
<dbReference type="SMART" id="SM00822">
    <property type="entry name" value="PKS_KR"/>
    <property type="match status" value="1"/>
</dbReference>
<keyword evidence="1" id="KW-0596">Phosphopantetheine</keyword>
<dbReference type="InterPro" id="IPR014031">
    <property type="entry name" value="Ketoacyl_synth_C"/>
</dbReference>
<dbReference type="InterPro" id="IPR020841">
    <property type="entry name" value="PKS_Beta-ketoAc_synthase_dom"/>
</dbReference>
<dbReference type="Pfam" id="PF16197">
    <property type="entry name" value="KAsynt_C_assoc"/>
    <property type="match status" value="1"/>
</dbReference>
<keyword evidence="4" id="KW-0511">Multifunctional enzyme</keyword>
<dbReference type="PANTHER" id="PTHR43775">
    <property type="entry name" value="FATTY ACID SYNTHASE"/>
    <property type="match status" value="1"/>
</dbReference>
<gene>
    <name evidence="6" type="ORF">FGG08_000990</name>
</gene>
<dbReference type="Pfam" id="PF02801">
    <property type="entry name" value="Ketoacyl-synt_C"/>
    <property type="match status" value="1"/>
</dbReference>
<dbReference type="Gene3D" id="3.40.47.10">
    <property type="match status" value="1"/>
</dbReference>
<dbReference type="SUPFAM" id="SSF47336">
    <property type="entry name" value="ACP-like"/>
    <property type="match status" value="1"/>
</dbReference>
<dbReference type="CDD" id="cd00833">
    <property type="entry name" value="PKS"/>
    <property type="match status" value="1"/>
</dbReference>